<proteinExistence type="predicted"/>
<dbReference type="AlphaFoldDB" id="A0A9D4QSY6"/>
<reference evidence="1" key="2">
    <citation type="submission" date="2020-11" db="EMBL/GenBank/DDBJ databases">
        <authorList>
            <person name="McCartney M.A."/>
            <person name="Auch B."/>
            <person name="Kono T."/>
            <person name="Mallez S."/>
            <person name="Becker A."/>
            <person name="Gohl D.M."/>
            <person name="Silverstein K.A.T."/>
            <person name="Koren S."/>
            <person name="Bechman K.B."/>
            <person name="Herman A."/>
            <person name="Abrahante J.E."/>
            <person name="Garbe J."/>
        </authorList>
    </citation>
    <scope>NUCLEOTIDE SEQUENCE</scope>
    <source>
        <strain evidence="1">Duluth1</strain>
        <tissue evidence="1">Whole animal</tissue>
    </source>
</reference>
<evidence type="ECO:0000313" key="1">
    <source>
        <dbReference type="EMBL" id="KAH3841095.1"/>
    </source>
</evidence>
<sequence length="86" mass="9976">MYNGLCDQDLKKELISHEINDSFAPKRVLSCLEDKRFDEAYTHRRLERFYCAIVREEEIGRVAGRPGFRILPAHARGQWLGEPASV</sequence>
<gene>
    <name evidence="1" type="ORF">DPMN_114552</name>
</gene>
<organism evidence="1 2">
    <name type="scientific">Dreissena polymorpha</name>
    <name type="common">Zebra mussel</name>
    <name type="synonym">Mytilus polymorpha</name>
    <dbReference type="NCBI Taxonomy" id="45954"/>
    <lineage>
        <taxon>Eukaryota</taxon>
        <taxon>Metazoa</taxon>
        <taxon>Spiralia</taxon>
        <taxon>Lophotrochozoa</taxon>
        <taxon>Mollusca</taxon>
        <taxon>Bivalvia</taxon>
        <taxon>Autobranchia</taxon>
        <taxon>Heteroconchia</taxon>
        <taxon>Euheterodonta</taxon>
        <taxon>Imparidentia</taxon>
        <taxon>Neoheterodontei</taxon>
        <taxon>Myida</taxon>
        <taxon>Dreissenoidea</taxon>
        <taxon>Dreissenidae</taxon>
        <taxon>Dreissena</taxon>
    </lineage>
</organism>
<evidence type="ECO:0000313" key="2">
    <source>
        <dbReference type="Proteomes" id="UP000828390"/>
    </source>
</evidence>
<comment type="caution">
    <text evidence="1">The sequence shown here is derived from an EMBL/GenBank/DDBJ whole genome shotgun (WGS) entry which is preliminary data.</text>
</comment>
<protein>
    <submittedName>
        <fullName evidence="1">Uncharacterized protein</fullName>
    </submittedName>
</protein>
<accession>A0A9D4QSY6</accession>
<dbReference type="EMBL" id="JAIWYP010000004">
    <property type="protein sequence ID" value="KAH3841095.1"/>
    <property type="molecule type" value="Genomic_DNA"/>
</dbReference>
<reference evidence="1" key="1">
    <citation type="journal article" date="2019" name="bioRxiv">
        <title>The Genome of the Zebra Mussel, Dreissena polymorpha: A Resource for Invasive Species Research.</title>
        <authorList>
            <person name="McCartney M.A."/>
            <person name="Auch B."/>
            <person name="Kono T."/>
            <person name="Mallez S."/>
            <person name="Zhang Y."/>
            <person name="Obille A."/>
            <person name="Becker A."/>
            <person name="Abrahante J.E."/>
            <person name="Garbe J."/>
            <person name="Badalamenti J.P."/>
            <person name="Herman A."/>
            <person name="Mangelson H."/>
            <person name="Liachko I."/>
            <person name="Sullivan S."/>
            <person name="Sone E.D."/>
            <person name="Koren S."/>
            <person name="Silverstein K.A.T."/>
            <person name="Beckman K.B."/>
            <person name="Gohl D.M."/>
        </authorList>
    </citation>
    <scope>NUCLEOTIDE SEQUENCE</scope>
    <source>
        <strain evidence="1">Duluth1</strain>
        <tissue evidence="1">Whole animal</tissue>
    </source>
</reference>
<keyword evidence="2" id="KW-1185">Reference proteome</keyword>
<dbReference type="Proteomes" id="UP000828390">
    <property type="component" value="Unassembled WGS sequence"/>
</dbReference>
<name>A0A9D4QSY6_DREPO</name>